<keyword evidence="1" id="KW-1133">Transmembrane helix</keyword>
<feature type="transmembrane region" description="Helical" evidence="1">
    <location>
        <begin position="20"/>
        <end position="45"/>
    </location>
</feature>
<dbReference type="AlphaFoldDB" id="A0A285NC92"/>
<dbReference type="EMBL" id="OBEJ01000001">
    <property type="protein sequence ID" value="SNZ06523.1"/>
    <property type="molecule type" value="Genomic_DNA"/>
</dbReference>
<name>A0A285NC92_NATPI</name>
<evidence type="ECO:0000256" key="1">
    <source>
        <dbReference type="SAM" id="Phobius"/>
    </source>
</evidence>
<proteinExistence type="predicted"/>
<keyword evidence="3" id="KW-1185">Reference proteome</keyword>
<evidence type="ECO:0000313" key="3">
    <source>
        <dbReference type="Proteomes" id="UP000219453"/>
    </source>
</evidence>
<reference evidence="2 3" key="1">
    <citation type="submission" date="2017-09" db="EMBL/GenBank/DDBJ databases">
        <authorList>
            <person name="Ehlers B."/>
            <person name="Leendertz F.H."/>
        </authorList>
    </citation>
    <scope>NUCLEOTIDE SEQUENCE [LARGE SCALE GENOMIC DNA]</scope>
    <source>
        <strain evidence="2 3">DSM 27208</strain>
    </source>
</reference>
<gene>
    <name evidence="2" type="ORF">SAMN06269185_1199</name>
</gene>
<keyword evidence="1" id="KW-0472">Membrane</keyword>
<evidence type="ECO:0000313" key="2">
    <source>
        <dbReference type="EMBL" id="SNZ06523.1"/>
    </source>
</evidence>
<keyword evidence="1" id="KW-0812">Transmembrane</keyword>
<organism evidence="2 3">
    <name type="scientific">Natronoarchaeum philippinense</name>
    <dbReference type="NCBI Taxonomy" id="558529"/>
    <lineage>
        <taxon>Archaea</taxon>
        <taxon>Methanobacteriati</taxon>
        <taxon>Methanobacteriota</taxon>
        <taxon>Stenosarchaea group</taxon>
        <taxon>Halobacteria</taxon>
        <taxon>Halobacteriales</taxon>
        <taxon>Natronoarchaeaceae</taxon>
    </lineage>
</organism>
<sequence length="47" mass="5236">MMSLGQKFVALLTIVGLNVVVLYFLGWLFVFLSLFVSGPMAMAILRQ</sequence>
<protein>
    <submittedName>
        <fullName evidence="2">Uncharacterized protein</fullName>
    </submittedName>
</protein>
<dbReference type="RefSeq" id="WP_179747402.1">
    <property type="nucleotide sequence ID" value="NZ_OBEJ01000001.1"/>
</dbReference>
<dbReference type="Proteomes" id="UP000219453">
    <property type="component" value="Unassembled WGS sequence"/>
</dbReference>
<accession>A0A285NC92</accession>